<comment type="subunit">
    <text evidence="13">Homodimer; disulfide-linked. Interacts with TXN/thioredoxin through its redox-active site. Interacts with transcriptional repressors ZBTB16, ZBTB32 and HDAC1. Interacts with DDIT4.</text>
</comment>
<reference evidence="16" key="1">
    <citation type="submission" date="2023-07" db="EMBL/GenBank/DDBJ databases">
        <title>Chromosome-level Genome Assembly of Striped Snakehead (Channa striata).</title>
        <authorList>
            <person name="Liu H."/>
        </authorList>
    </citation>
    <scope>NUCLEOTIDE SEQUENCE</scope>
    <source>
        <strain evidence="16">Gz</strain>
        <tissue evidence="16">Muscle</tissue>
    </source>
</reference>
<evidence type="ECO:0000313" key="16">
    <source>
        <dbReference type="EMBL" id="KAK2845221.1"/>
    </source>
</evidence>
<dbReference type="PANTHER" id="PTHR11188:SF14">
    <property type="entry name" value="THIOREDOXIN-INTERACTING PROTEIN"/>
    <property type="match status" value="1"/>
</dbReference>
<dbReference type="SUPFAM" id="SSF81296">
    <property type="entry name" value="E set domains"/>
    <property type="match status" value="2"/>
</dbReference>
<evidence type="ECO:0000256" key="14">
    <source>
        <dbReference type="SAM" id="MobiDB-lite"/>
    </source>
</evidence>
<sequence>MVLSAGNKLRLFQLLFSDPGRSFYSSGDKVSGTVQLEAAQPCRVIGLRVTAAGCARVEHRGGKNRRSRRQEVEYLKYEEELRLEELLSKDSDGCFLLQPGKTYSWKFGFELPPPGRLVSSYKGKFGSVRYYARAVLERPSQQASQCEQEFEVEEPLDVNQPDLLAPSAASKQQKITCMFIPDGQVSISAQIDKKGFCEGEDITINAKFENTCSRIVVPKAAIISRHTYLADGYAKVQRQKLSAVRGNHIISGMCDMWQGKAIRVPKLKPSLLGCDIIKVDYALMIYLHIPGSEKLILELPIVIGTIPFSGVGSRTNSMSSQARSLGSQAGSMSSWASLPSAPPSYSNIHRDMRVDGPRTPLLYDYDGGEDDNDEGGLFMSAPETYYTPPPAYSEVDQDSVNPPQVLQAF</sequence>
<keyword evidence="6" id="KW-0832">Ubl conjugation</keyword>
<evidence type="ECO:0000256" key="12">
    <source>
        <dbReference type="ARBA" id="ARBA00045565"/>
    </source>
</evidence>
<keyword evidence="7" id="KW-0805">Transcription regulation</keyword>
<dbReference type="InterPro" id="IPR050357">
    <property type="entry name" value="Arrestin_domain-protein"/>
</dbReference>
<keyword evidence="17" id="KW-1185">Reference proteome</keyword>
<evidence type="ECO:0000256" key="1">
    <source>
        <dbReference type="ARBA" id="ARBA00004496"/>
    </source>
</evidence>
<evidence type="ECO:0000256" key="3">
    <source>
        <dbReference type="ARBA" id="ARBA00022490"/>
    </source>
</evidence>
<dbReference type="GO" id="GO:0031625">
    <property type="term" value="F:ubiquitin protein ligase binding"/>
    <property type="evidence" value="ECO:0007669"/>
    <property type="project" value="TreeGrafter"/>
</dbReference>
<keyword evidence="3" id="KW-0963">Cytoplasm</keyword>
<comment type="similarity">
    <text evidence="2">Belongs to the arrestin family.</text>
</comment>
<feature type="region of interest" description="Disordered" evidence="14">
    <location>
        <begin position="372"/>
        <end position="409"/>
    </location>
</feature>
<dbReference type="Proteomes" id="UP001187415">
    <property type="component" value="Unassembled WGS sequence"/>
</dbReference>
<dbReference type="Gene3D" id="2.60.40.640">
    <property type="match status" value="2"/>
</dbReference>
<keyword evidence="8" id="KW-1015">Disulfide bond</keyword>
<evidence type="ECO:0000256" key="13">
    <source>
        <dbReference type="ARBA" id="ARBA00046869"/>
    </source>
</evidence>
<evidence type="ECO:0000256" key="10">
    <source>
        <dbReference type="ARBA" id="ARBA00023306"/>
    </source>
</evidence>
<evidence type="ECO:0000256" key="7">
    <source>
        <dbReference type="ARBA" id="ARBA00023015"/>
    </source>
</evidence>
<evidence type="ECO:0000256" key="5">
    <source>
        <dbReference type="ARBA" id="ARBA00022553"/>
    </source>
</evidence>
<comment type="subcellular location">
    <subcellularLocation>
        <location evidence="1">Cytoplasm</location>
    </subcellularLocation>
</comment>
<evidence type="ECO:0000313" key="17">
    <source>
        <dbReference type="Proteomes" id="UP001187415"/>
    </source>
</evidence>
<dbReference type="PANTHER" id="PTHR11188">
    <property type="entry name" value="ARRESTIN DOMAIN CONTAINING PROTEIN"/>
    <property type="match status" value="1"/>
</dbReference>
<organism evidence="16 17">
    <name type="scientific">Channa striata</name>
    <name type="common">Snakehead murrel</name>
    <name type="synonym">Ophicephalus striatus</name>
    <dbReference type="NCBI Taxonomy" id="64152"/>
    <lineage>
        <taxon>Eukaryota</taxon>
        <taxon>Metazoa</taxon>
        <taxon>Chordata</taxon>
        <taxon>Craniata</taxon>
        <taxon>Vertebrata</taxon>
        <taxon>Euteleostomi</taxon>
        <taxon>Actinopterygii</taxon>
        <taxon>Neopterygii</taxon>
        <taxon>Teleostei</taxon>
        <taxon>Neoteleostei</taxon>
        <taxon>Acanthomorphata</taxon>
        <taxon>Anabantaria</taxon>
        <taxon>Anabantiformes</taxon>
        <taxon>Channoidei</taxon>
        <taxon>Channidae</taxon>
        <taxon>Channa</taxon>
    </lineage>
</organism>
<dbReference type="GO" id="GO:0007399">
    <property type="term" value="P:nervous system development"/>
    <property type="evidence" value="ECO:0007669"/>
    <property type="project" value="UniProtKB-ARBA"/>
</dbReference>
<dbReference type="InterPro" id="IPR011021">
    <property type="entry name" value="Arrestin-like_N"/>
</dbReference>
<dbReference type="Pfam" id="PF00339">
    <property type="entry name" value="Arrestin_N"/>
    <property type="match status" value="1"/>
</dbReference>
<evidence type="ECO:0000256" key="8">
    <source>
        <dbReference type="ARBA" id="ARBA00023157"/>
    </source>
</evidence>
<proteinExistence type="inferred from homology"/>
<name>A0AA88MUH7_CHASR</name>
<evidence type="ECO:0000256" key="2">
    <source>
        <dbReference type="ARBA" id="ARBA00005298"/>
    </source>
</evidence>
<dbReference type="Pfam" id="PF02752">
    <property type="entry name" value="Arrestin_C"/>
    <property type="match status" value="1"/>
</dbReference>
<accession>A0AA88MUH7</accession>
<evidence type="ECO:0000256" key="6">
    <source>
        <dbReference type="ARBA" id="ARBA00022843"/>
    </source>
</evidence>
<gene>
    <name evidence="16" type="ORF">Q5P01_011880</name>
</gene>
<evidence type="ECO:0000256" key="4">
    <source>
        <dbReference type="ARBA" id="ARBA00022499"/>
    </source>
</evidence>
<evidence type="ECO:0000259" key="15">
    <source>
        <dbReference type="SMART" id="SM01017"/>
    </source>
</evidence>
<dbReference type="EMBL" id="JAUPFM010000008">
    <property type="protein sequence ID" value="KAK2845221.1"/>
    <property type="molecule type" value="Genomic_DNA"/>
</dbReference>
<dbReference type="SMART" id="SM01017">
    <property type="entry name" value="Arrestin_C"/>
    <property type="match status" value="1"/>
</dbReference>
<dbReference type="AlphaFoldDB" id="A0AA88MUH7"/>
<feature type="domain" description="Arrestin C-terminal-like" evidence="15">
    <location>
        <begin position="181"/>
        <end position="308"/>
    </location>
</feature>
<dbReference type="InterPro" id="IPR011022">
    <property type="entry name" value="Arrestin_C-like"/>
</dbReference>
<dbReference type="GO" id="GO:0015031">
    <property type="term" value="P:protein transport"/>
    <property type="evidence" value="ECO:0007669"/>
    <property type="project" value="TreeGrafter"/>
</dbReference>
<evidence type="ECO:0000256" key="11">
    <source>
        <dbReference type="ARBA" id="ARBA00039479"/>
    </source>
</evidence>
<comment type="function">
    <text evidence="12">May act as an oxidative stress mediator by inhibiting thioredoxin activity or by limiting its bioavailability. Interacts with COPS5 and restores COPS5-induced suppression of CDKN1B stability, blocking the COPS5-mediated translocation of CDKN1B from the nucleus to the cytoplasm. Functions as a transcriptional repressor, possibly by acting as a bridge molecule between transcription factors and corepressor complexes, and over-expression will induce G0/G1 cell cycle arrest. Required for the maturation of natural killer cells. Acts as a suppressor of tumor cell growth. Inhibits the proteasomal degradation of DDIT4, and thereby contributes to the inhibition of the mammalian target of rapamycin complex 1 (mTORC1).</text>
</comment>
<keyword evidence="9" id="KW-0804">Transcription</keyword>
<keyword evidence="5" id="KW-0597">Phosphoprotein</keyword>
<feature type="compositionally biased region" description="Polar residues" evidence="14">
    <location>
        <begin position="398"/>
        <end position="409"/>
    </location>
</feature>
<dbReference type="GO" id="GO:0005737">
    <property type="term" value="C:cytoplasm"/>
    <property type="evidence" value="ECO:0007669"/>
    <property type="project" value="UniProtKB-SubCell"/>
</dbReference>
<dbReference type="InterPro" id="IPR014756">
    <property type="entry name" value="Ig_E-set"/>
</dbReference>
<comment type="caution">
    <text evidence="16">The sequence shown here is derived from an EMBL/GenBank/DDBJ whole genome shotgun (WGS) entry which is preliminary data.</text>
</comment>
<protein>
    <recommendedName>
        <fullName evidence="11">Thioredoxin-interacting protein</fullName>
    </recommendedName>
</protein>
<keyword evidence="4" id="KW-1017">Isopeptide bond</keyword>
<evidence type="ECO:0000256" key="9">
    <source>
        <dbReference type="ARBA" id="ARBA00023163"/>
    </source>
</evidence>
<keyword evidence="10" id="KW-0131">Cell cycle</keyword>
<dbReference type="InterPro" id="IPR014752">
    <property type="entry name" value="Arrestin-like_C"/>
</dbReference>